<dbReference type="Proteomes" id="UP001429984">
    <property type="component" value="Unassembled WGS sequence"/>
</dbReference>
<dbReference type="RefSeq" id="WP_194929354.1">
    <property type="nucleotide sequence ID" value="NZ_JADLZT010000001.1"/>
</dbReference>
<keyword evidence="4" id="KW-0488">Methylation</keyword>
<comment type="subcellular location">
    <subcellularLocation>
        <location evidence="1">Cell inner membrane</location>
        <topology evidence="1">Single-pass membrane protein</topology>
    </subcellularLocation>
</comment>
<dbReference type="InterPro" id="IPR045584">
    <property type="entry name" value="Pilin-like"/>
</dbReference>
<evidence type="ECO:0000256" key="5">
    <source>
        <dbReference type="ARBA" id="ARBA00022519"/>
    </source>
</evidence>
<evidence type="ECO:0000256" key="1">
    <source>
        <dbReference type="ARBA" id="ARBA00004377"/>
    </source>
</evidence>
<evidence type="ECO:0000256" key="4">
    <source>
        <dbReference type="ARBA" id="ARBA00022481"/>
    </source>
</evidence>
<evidence type="ECO:0000256" key="8">
    <source>
        <dbReference type="ARBA" id="ARBA00023136"/>
    </source>
</evidence>
<dbReference type="Gene3D" id="3.30.700.10">
    <property type="entry name" value="Glycoprotein, Type 4 Pilin"/>
    <property type="match status" value="1"/>
</dbReference>
<keyword evidence="8 11" id="KW-0472">Membrane</keyword>
<evidence type="ECO:0000256" key="6">
    <source>
        <dbReference type="ARBA" id="ARBA00022692"/>
    </source>
</evidence>
<dbReference type="PROSITE" id="PS00409">
    <property type="entry name" value="PROKAR_NTER_METHYL"/>
    <property type="match status" value="1"/>
</dbReference>
<evidence type="ECO:0000256" key="11">
    <source>
        <dbReference type="SAM" id="Phobius"/>
    </source>
</evidence>
<evidence type="ECO:0000313" key="13">
    <source>
        <dbReference type="EMBL" id="MBF6022764.1"/>
    </source>
</evidence>
<comment type="similarity">
    <text evidence="9">Belongs to the GSP H family.</text>
</comment>
<organism evidence="13 14">
    <name type="scientific">Lysobacter niastensis</name>
    <dbReference type="NCBI Taxonomy" id="380629"/>
    <lineage>
        <taxon>Bacteria</taxon>
        <taxon>Pseudomonadati</taxon>
        <taxon>Pseudomonadota</taxon>
        <taxon>Gammaproteobacteria</taxon>
        <taxon>Lysobacterales</taxon>
        <taxon>Lysobacteraceae</taxon>
        <taxon>Lysobacter</taxon>
    </lineage>
</organism>
<evidence type="ECO:0000256" key="7">
    <source>
        <dbReference type="ARBA" id="ARBA00022989"/>
    </source>
</evidence>
<keyword evidence="14" id="KW-1185">Reference proteome</keyword>
<feature type="transmembrane region" description="Helical" evidence="11">
    <location>
        <begin position="12"/>
        <end position="30"/>
    </location>
</feature>
<keyword evidence="6 11" id="KW-0812">Transmembrane</keyword>
<sequence length="195" mass="20586">MANTKGFTLVELMVTLAVLAILVTLSIPTFNDFRQRSALRGAADQVVSFIGDARFEALRRNSDVKIGFVTNPSGAFCIGAATTTVPGDDASCDCFTAGSCDVSAYPDDQAQWKGVRFPSLPTIGNDDTDASGVIVIDPKRANLTEAGDVGRISLQSPTGSQDYRVDVVVDRNGRATACQPAAAPSKLSDYQDRGC</sequence>
<evidence type="ECO:0000256" key="9">
    <source>
        <dbReference type="ARBA" id="ARBA00025772"/>
    </source>
</evidence>
<dbReference type="EMBL" id="JADLZT010000001">
    <property type="protein sequence ID" value="MBF6022764.1"/>
    <property type="molecule type" value="Genomic_DNA"/>
</dbReference>
<dbReference type="SUPFAM" id="SSF54523">
    <property type="entry name" value="Pili subunits"/>
    <property type="match status" value="1"/>
</dbReference>
<comment type="caution">
    <text evidence="13">The sequence shown here is derived from an EMBL/GenBank/DDBJ whole genome shotgun (WGS) entry which is preliminary data.</text>
</comment>
<reference evidence="13 14" key="1">
    <citation type="submission" date="2020-11" db="EMBL/GenBank/DDBJ databases">
        <title>Draft Genome Sequence and Secondary Metabolite Biosynthetic Potential of the Lysobacter niastensis Type strain DSM 18481.</title>
        <authorList>
            <person name="Turrini P."/>
            <person name="Artuso I."/>
            <person name="Tescari M."/>
            <person name="Lugli G.A."/>
            <person name="Frangipani E."/>
            <person name="Ventura M."/>
            <person name="Visca P."/>
        </authorList>
    </citation>
    <scope>NUCLEOTIDE SEQUENCE [LARGE SCALE GENOMIC DNA]</scope>
    <source>
        <strain evidence="13 14">DSM 18481</strain>
    </source>
</reference>
<evidence type="ECO:0000256" key="2">
    <source>
        <dbReference type="ARBA" id="ARBA00021549"/>
    </source>
</evidence>
<evidence type="ECO:0000256" key="3">
    <source>
        <dbReference type="ARBA" id="ARBA00022475"/>
    </source>
</evidence>
<keyword evidence="5" id="KW-0997">Cell inner membrane</keyword>
<name>A0ABS0B2Q2_9GAMM</name>
<dbReference type="Pfam" id="PF12019">
    <property type="entry name" value="GspH"/>
    <property type="match status" value="1"/>
</dbReference>
<proteinExistence type="inferred from homology"/>
<evidence type="ECO:0000313" key="14">
    <source>
        <dbReference type="Proteomes" id="UP001429984"/>
    </source>
</evidence>
<feature type="domain" description="General secretion pathway GspH" evidence="12">
    <location>
        <begin position="42"/>
        <end position="173"/>
    </location>
</feature>
<dbReference type="InterPro" id="IPR012902">
    <property type="entry name" value="N_methyl_site"/>
</dbReference>
<keyword evidence="7 11" id="KW-1133">Transmembrane helix</keyword>
<accession>A0ABS0B2Q2</accession>
<evidence type="ECO:0000259" key="12">
    <source>
        <dbReference type="Pfam" id="PF12019"/>
    </source>
</evidence>
<protein>
    <recommendedName>
        <fullName evidence="2">Type II secretion system protein H</fullName>
    </recommendedName>
    <alternativeName>
        <fullName evidence="10">General secretion pathway protein H</fullName>
    </alternativeName>
</protein>
<keyword evidence="3" id="KW-1003">Cell membrane</keyword>
<dbReference type="Pfam" id="PF07963">
    <property type="entry name" value="N_methyl"/>
    <property type="match status" value="1"/>
</dbReference>
<dbReference type="NCBIfam" id="TIGR02532">
    <property type="entry name" value="IV_pilin_GFxxxE"/>
    <property type="match status" value="1"/>
</dbReference>
<gene>
    <name evidence="13" type="ORF">IU514_01845</name>
</gene>
<dbReference type="InterPro" id="IPR022346">
    <property type="entry name" value="T2SS_GspH"/>
</dbReference>
<evidence type="ECO:0000256" key="10">
    <source>
        <dbReference type="ARBA" id="ARBA00030775"/>
    </source>
</evidence>